<evidence type="ECO:0008006" key="3">
    <source>
        <dbReference type="Google" id="ProtNLM"/>
    </source>
</evidence>
<dbReference type="EMBL" id="ATGG01000006">
    <property type="protein sequence ID" value="EPF93098.1"/>
    <property type="molecule type" value="Genomic_DNA"/>
</dbReference>
<dbReference type="AlphaFoldDB" id="A0A829HK63"/>
<reference evidence="1 2" key="1">
    <citation type="submission" date="2013-06" db="EMBL/GenBank/DDBJ databases">
        <title>The Genome Sequence of Acinetobacter gyllenbergii CIP 110306.</title>
        <authorList>
            <consortium name="The Broad Institute Genome Sequencing Platform"/>
            <consortium name="The Broad Institute Genome Sequencing Center for Infectious Disease"/>
            <person name="Cerqueira G."/>
            <person name="Feldgarden M."/>
            <person name="Courvalin P."/>
            <person name="Perichon B."/>
            <person name="Grillot-Courvalin C."/>
            <person name="Clermont D."/>
            <person name="Rocha E."/>
            <person name="Yoon E.-J."/>
            <person name="Nemec A."/>
            <person name="Young S.K."/>
            <person name="Zeng Q."/>
            <person name="Gargeya S."/>
            <person name="Fitzgerald M."/>
            <person name="Abouelleil A."/>
            <person name="Alvarado L."/>
            <person name="Berlin A.M."/>
            <person name="Chapman S.B."/>
            <person name="Dewar J."/>
            <person name="Goldberg J."/>
            <person name="Griggs A."/>
            <person name="Gujja S."/>
            <person name="Hansen M."/>
            <person name="Howarth C."/>
            <person name="Imamovic A."/>
            <person name="Larimer J."/>
            <person name="McCowan C."/>
            <person name="Murphy C."/>
            <person name="Pearson M."/>
            <person name="Priest M."/>
            <person name="Roberts A."/>
            <person name="Saif S."/>
            <person name="Shea T."/>
            <person name="Sykes S."/>
            <person name="Wortman J."/>
            <person name="Nusbaum C."/>
            <person name="Birren B."/>
        </authorList>
    </citation>
    <scope>NUCLEOTIDE SEQUENCE [LARGE SCALE GENOMIC DNA]</scope>
    <source>
        <strain evidence="1 2">CIP 110306</strain>
    </source>
</reference>
<evidence type="ECO:0000313" key="2">
    <source>
        <dbReference type="Proteomes" id="UP000014523"/>
    </source>
</evidence>
<gene>
    <name evidence="1" type="ORF">F957_00444</name>
</gene>
<proteinExistence type="predicted"/>
<evidence type="ECO:0000313" key="1">
    <source>
        <dbReference type="EMBL" id="EPF93098.1"/>
    </source>
</evidence>
<accession>A0A829HK63</accession>
<dbReference type="Pfam" id="PF10127">
    <property type="entry name" value="RlaP"/>
    <property type="match status" value="1"/>
</dbReference>
<dbReference type="PANTHER" id="PTHR34817:SF1">
    <property type="entry name" value="NUCLEOTIDYLTRANSFERASE"/>
    <property type="match status" value="1"/>
</dbReference>
<sequence length="276" mass="32578">MSTVKKSIVSHKYKFLNNEAIAMNIHYEIEKLFQQRQDIPLFYIESGSRLWGMASPDSDYDVRGFHLPSKDQYYDYKKHRDLIEIMDGDFDFVSYDLDKMFGLLAKSNPTVLEWVRAHIVYFNAFPEWQGFRDGLLERIDYSALYHHYLSLAKGGMKVMQSADNFTYKKVFYSIRGLMSAELATQEQMPELLITDLFAQVDANDPLRHWAEDYLEIKKQQKEKVQLPEAEQAAILNLLEHKIEQLAEKSMQKADRRASLEAYLTDYSRHLKQHYYQ</sequence>
<comment type="caution">
    <text evidence="1">The sequence shown here is derived from an EMBL/GenBank/DDBJ whole genome shotgun (WGS) entry which is preliminary data.</text>
</comment>
<organism evidence="1 2">
    <name type="scientific">Acinetobacter gyllenbergii CIP 110306 = MTCC 11365</name>
    <dbReference type="NCBI Taxonomy" id="1217657"/>
    <lineage>
        <taxon>Bacteria</taxon>
        <taxon>Pseudomonadati</taxon>
        <taxon>Pseudomonadota</taxon>
        <taxon>Gammaproteobacteria</taxon>
        <taxon>Moraxellales</taxon>
        <taxon>Moraxellaceae</taxon>
        <taxon>Acinetobacter</taxon>
    </lineage>
</organism>
<protein>
    <recommendedName>
        <fullName evidence="3">Nucleotidyltransferase</fullName>
    </recommendedName>
</protein>
<dbReference type="Proteomes" id="UP000014523">
    <property type="component" value="Unassembled WGS sequence"/>
</dbReference>
<keyword evidence="2" id="KW-1185">Reference proteome</keyword>
<dbReference type="InterPro" id="IPR018775">
    <property type="entry name" value="RlaP"/>
</dbReference>
<name>A0A829HK63_9GAMM</name>
<dbReference type="PANTHER" id="PTHR34817">
    <property type="entry name" value="NUCLEOTIDYLTRANSFERASE"/>
    <property type="match status" value="1"/>
</dbReference>